<dbReference type="OrthoDB" id="2143914at2759"/>
<feature type="domain" description="Myb-like" evidence="5">
    <location>
        <begin position="69"/>
        <end position="99"/>
    </location>
</feature>
<dbReference type="SUPFAM" id="SSF46689">
    <property type="entry name" value="Homeodomain-like"/>
    <property type="match status" value="2"/>
</dbReference>
<evidence type="ECO:0000256" key="4">
    <source>
        <dbReference type="ARBA" id="ARBA00023242"/>
    </source>
</evidence>
<dbReference type="FunFam" id="1.10.10.60:FF:000016">
    <property type="entry name" value="Transcriptional activator Myb isoform A"/>
    <property type="match status" value="1"/>
</dbReference>
<dbReference type="InParanoid" id="A0A067PSK5"/>
<dbReference type="GO" id="GO:0042796">
    <property type="term" value="P:snRNA transcription by RNA polymerase III"/>
    <property type="evidence" value="ECO:0007669"/>
    <property type="project" value="TreeGrafter"/>
</dbReference>
<keyword evidence="2" id="KW-0238">DNA-binding</keyword>
<dbReference type="SMART" id="SM00717">
    <property type="entry name" value="SANT"/>
    <property type="match status" value="1"/>
</dbReference>
<gene>
    <name evidence="8" type="ORF">JAAARDRAFT_96844</name>
</gene>
<organism evidence="8 9">
    <name type="scientific">Jaapia argillacea MUCL 33604</name>
    <dbReference type="NCBI Taxonomy" id="933084"/>
    <lineage>
        <taxon>Eukaryota</taxon>
        <taxon>Fungi</taxon>
        <taxon>Dikarya</taxon>
        <taxon>Basidiomycota</taxon>
        <taxon>Agaricomycotina</taxon>
        <taxon>Agaricomycetes</taxon>
        <taxon>Agaricomycetidae</taxon>
        <taxon>Jaapiales</taxon>
        <taxon>Jaapiaceae</taxon>
        <taxon>Jaapia</taxon>
    </lineage>
</organism>
<dbReference type="PROSITE" id="PS51294">
    <property type="entry name" value="HTH_MYB"/>
    <property type="match status" value="2"/>
</dbReference>
<dbReference type="GO" id="GO:0001006">
    <property type="term" value="F:RNA polymerase III type 3 promoter sequence-specific DNA binding"/>
    <property type="evidence" value="ECO:0007669"/>
    <property type="project" value="TreeGrafter"/>
</dbReference>
<evidence type="ECO:0000259" key="7">
    <source>
        <dbReference type="PROSITE" id="PS51294"/>
    </source>
</evidence>
<feature type="domain" description="HTH myb-type" evidence="7">
    <location>
        <begin position="18"/>
        <end position="72"/>
    </location>
</feature>
<evidence type="ECO:0000259" key="6">
    <source>
        <dbReference type="PROSITE" id="PS51293"/>
    </source>
</evidence>
<dbReference type="EMBL" id="KL197729">
    <property type="protein sequence ID" value="KDQ54282.1"/>
    <property type="molecule type" value="Genomic_DNA"/>
</dbReference>
<evidence type="ECO:0000313" key="8">
    <source>
        <dbReference type="EMBL" id="KDQ54282.1"/>
    </source>
</evidence>
<feature type="non-terminal residue" evidence="8">
    <location>
        <position position="1"/>
    </location>
</feature>
<proteinExistence type="predicted"/>
<dbReference type="HOGENOM" id="CLU_028567_26_0_1"/>
<dbReference type="PANTHER" id="PTHR46621">
    <property type="entry name" value="SNRNA-ACTIVATING PROTEIN COMPLEX SUBUNIT 4"/>
    <property type="match status" value="1"/>
</dbReference>
<name>A0A067PSK5_9AGAM</name>
<dbReference type="STRING" id="933084.A0A067PSK5"/>
<dbReference type="Proteomes" id="UP000027265">
    <property type="component" value="Unassembled WGS sequence"/>
</dbReference>
<dbReference type="GO" id="GO:0000978">
    <property type="term" value="F:RNA polymerase II cis-regulatory region sequence-specific DNA binding"/>
    <property type="evidence" value="ECO:0007669"/>
    <property type="project" value="TreeGrafter"/>
</dbReference>
<dbReference type="CDD" id="cd00167">
    <property type="entry name" value="SANT"/>
    <property type="match status" value="1"/>
</dbReference>
<dbReference type="InterPro" id="IPR017930">
    <property type="entry name" value="Myb_dom"/>
</dbReference>
<dbReference type="InterPro" id="IPR017884">
    <property type="entry name" value="SANT_dom"/>
</dbReference>
<dbReference type="PANTHER" id="PTHR46621:SF1">
    <property type="entry name" value="SNRNA-ACTIVATING PROTEIN COMPLEX SUBUNIT 4"/>
    <property type="match status" value="1"/>
</dbReference>
<protein>
    <recommendedName>
        <fullName evidence="10">Homeodomain-like protein</fullName>
    </recommendedName>
</protein>
<evidence type="ECO:0000256" key="1">
    <source>
        <dbReference type="ARBA" id="ARBA00023015"/>
    </source>
</evidence>
<keyword evidence="9" id="KW-1185">Reference proteome</keyword>
<evidence type="ECO:0000256" key="3">
    <source>
        <dbReference type="ARBA" id="ARBA00023163"/>
    </source>
</evidence>
<sequence length="99" mass="11542">ISGRTNKSCRKRWIHSLDPSLHKGRWSAAEDTKLIKAVHQHGSQWWKIAKQVPGRTDDQCAKRWREKLDPSITKTPWSKEEDLILMGGFKVHGKKWNTI</sequence>
<dbReference type="AlphaFoldDB" id="A0A067PSK5"/>
<evidence type="ECO:0000256" key="2">
    <source>
        <dbReference type="ARBA" id="ARBA00023125"/>
    </source>
</evidence>
<dbReference type="InterPro" id="IPR001005">
    <property type="entry name" value="SANT/Myb"/>
</dbReference>
<dbReference type="GO" id="GO:0019185">
    <property type="term" value="C:snRNA-activating protein complex"/>
    <property type="evidence" value="ECO:0007669"/>
    <property type="project" value="TreeGrafter"/>
</dbReference>
<evidence type="ECO:0000259" key="5">
    <source>
        <dbReference type="PROSITE" id="PS50090"/>
    </source>
</evidence>
<evidence type="ECO:0000313" key="9">
    <source>
        <dbReference type="Proteomes" id="UP000027265"/>
    </source>
</evidence>
<dbReference type="Gene3D" id="1.10.10.60">
    <property type="entry name" value="Homeodomain-like"/>
    <property type="match status" value="2"/>
</dbReference>
<keyword evidence="3" id="KW-0804">Transcription</keyword>
<dbReference type="InterPro" id="IPR051575">
    <property type="entry name" value="Myb-like_DNA-bd"/>
</dbReference>
<keyword evidence="1" id="KW-0805">Transcription regulation</keyword>
<dbReference type="PROSITE" id="PS50090">
    <property type="entry name" value="MYB_LIKE"/>
    <property type="match status" value="2"/>
</dbReference>
<dbReference type="InterPro" id="IPR009057">
    <property type="entry name" value="Homeodomain-like_sf"/>
</dbReference>
<feature type="domain" description="SANT" evidence="6">
    <location>
        <begin position="21"/>
        <end position="60"/>
    </location>
</feature>
<feature type="non-terminal residue" evidence="8">
    <location>
        <position position="99"/>
    </location>
</feature>
<accession>A0A067PSK5</accession>
<keyword evidence="4" id="KW-0539">Nucleus</keyword>
<feature type="domain" description="Myb-like" evidence="5">
    <location>
        <begin position="18"/>
        <end position="68"/>
    </location>
</feature>
<dbReference type="Pfam" id="PF13921">
    <property type="entry name" value="Myb_DNA-bind_6"/>
    <property type="match status" value="1"/>
</dbReference>
<reference evidence="9" key="1">
    <citation type="journal article" date="2014" name="Proc. Natl. Acad. Sci. U.S.A.">
        <title>Extensive sampling of basidiomycete genomes demonstrates inadequacy of the white-rot/brown-rot paradigm for wood decay fungi.</title>
        <authorList>
            <person name="Riley R."/>
            <person name="Salamov A.A."/>
            <person name="Brown D.W."/>
            <person name="Nagy L.G."/>
            <person name="Floudas D."/>
            <person name="Held B.W."/>
            <person name="Levasseur A."/>
            <person name="Lombard V."/>
            <person name="Morin E."/>
            <person name="Otillar R."/>
            <person name="Lindquist E.A."/>
            <person name="Sun H."/>
            <person name="LaButti K.M."/>
            <person name="Schmutz J."/>
            <person name="Jabbour D."/>
            <person name="Luo H."/>
            <person name="Baker S.E."/>
            <person name="Pisabarro A.G."/>
            <person name="Walton J.D."/>
            <person name="Blanchette R.A."/>
            <person name="Henrissat B."/>
            <person name="Martin F."/>
            <person name="Cullen D."/>
            <person name="Hibbett D.S."/>
            <person name="Grigoriev I.V."/>
        </authorList>
    </citation>
    <scope>NUCLEOTIDE SEQUENCE [LARGE SCALE GENOMIC DNA]</scope>
    <source>
        <strain evidence="9">MUCL 33604</strain>
    </source>
</reference>
<evidence type="ECO:0008006" key="10">
    <source>
        <dbReference type="Google" id="ProtNLM"/>
    </source>
</evidence>
<dbReference type="GO" id="GO:0042795">
    <property type="term" value="P:snRNA transcription by RNA polymerase II"/>
    <property type="evidence" value="ECO:0007669"/>
    <property type="project" value="TreeGrafter"/>
</dbReference>
<feature type="domain" description="HTH myb-type" evidence="7">
    <location>
        <begin position="74"/>
        <end position="99"/>
    </location>
</feature>
<dbReference type="PROSITE" id="PS51293">
    <property type="entry name" value="SANT"/>
    <property type="match status" value="1"/>
</dbReference>